<evidence type="ECO:0000313" key="3">
    <source>
        <dbReference type="Proteomes" id="UP001054945"/>
    </source>
</evidence>
<keyword evidence="3" id="KW-1185">Reference proteome</keyword>
<proteinExistence type="predicted"/>
<evidence type="ECO:0000256" key="1">
    <source>
        <dbReference type="SAM" id="MobiDB-lite"/>
    </source>
</evidence>
<reference evidence="2 3" key="1">
    <citation type="submission" date="2021-06" db="EMBL/GenBank/DDBJ databases">
        <title>Caerostris extrusa draft genome.</title>
        <authorList>
            <person name="Kono N."/>
            <person name="Arakawa K."/>
        </authorList>
    </citation>
    <scope>NUCLEOTIDE SEQUENCE [LARGE SCALE GENOMIC DNA]</scope>
</reference>
<protein>
    <submittedName>
        <fullName evidence="2">Uncharacterized protein</fullName>
    </submittedName>
</protein>
<gene>
    <name evidence="2" type="ORF">CEXT_360981</name>
</gene>
<dbReference type="AlphaFoldDB" id="A0AAV4TYL0"/>
<comment type="caution">
    <text evidence="2">The sequence shown here is derived from an EMBL/GenBank/DDBJ whole genome shotgun (WGS) entry which is preliminary data.</text>
</comment>
<evidence type="ECO:0000313" key="2">
    <source>
        <dbReference type="EMBL" id="GIY50741.1"/>
    </source>
</evidence>
<name>A0AAV4TYL0_CAEEX</name>
<dbReference type="Proteomes" id="UP001054945">
    <property type="component" value="Unassembled WGS sequence"/>
</dbReference>
<organism evidence="2 3">
    <name type="scientific">Caerostris extrusa</name>
    <name type="common">Bark spider</name>
    <name type="synonym">Caerostris bankana</name>
    <dbReference type="NCBI Taxonomy" id="172846"/>
    <lineage>
        <taxon>Eukaryota</taxon>
        <taxon>Metazoa</taxon>
        <taxon>Ecdysozoa</taxon>
        <taxon>Arthropoda</taxon>
        <taxon>Chelicerata</taxon>
        <taxon>Arachnida</taxon>
        <taxon>Araneae</taxon>
        <taxon>Araneomorphae</taxon>
        <taxon>Entelegynae</taxon>
        <taxon>Araneoidea</taxon>
        <taxon>Araneidae</taxon>
        <taxon>Caerostris</taxon>
    </lineage>
</organism>
<sequence length="262" mass="27978">MKSLPSECIRVENDTVTVKHTFEEVTYTIPDLTTENGLARRRGVCGDLQGNRRRRHFRYSEPGEPLSVGAHAGYPPEGAGHRHRRLPPPGGVPAAVPVAQGGRQVRVPVHHPAAQDLQPHGDHPDQAARVRPETLLSRISEQVPAPGVRLRRGGGADQGELPAAAHQDQDGRVEDGRLQAELRPSGTSSFITPKPIGPPGPFFVVTLYNFGLIAGAPRIFQVSVLSTVDGVPQVPHGGVPLAAVRDAREEDHQDTGHGPGGS</sequence>
<dbReference type="EMBL" id="BPLR01012019">
    <property type="protein sequence ID" value="GIY50741.1"/>
    <property type="molecule type" value="Genomic_DNA"/>
</dbReference>
<feature type="region of interest" description="Disordered" evidence="1">
    <location>
        <begin position="137"/>
        <end position="172"/>
    </location>
</feature>
<accession>A0AAV4TYL0</accession>